<reference evidence="3" key="2">
    <citation type="submission" date="2020-09" db="EMBL/GenBank/DDBJ databases">
        <authorList>
            <person name="Sun Q."/>
            <person name="Ohkuma M."/>
        </authorList>
    </citation>
    <scope>NUCLEOTIDE SEQUENCE</scope>
    <source>
        <strain evidence="3">JCM 14371</strain>
    </source>
</reference>
<feature type="compositionally biased region" description="Pro residues" evidence="1">
    <location>
        <begin position="1"/>
        <end position="15"/>
    </location>
</feature>
<comment type="caution">
    <text evidence="3">The sequence shown here is derived from an EMBL/GenBank/DDBJ whole genome shotgun (WGS) entry which is preliminary data.</text>
</comment>
<evidence type="ECO:0000256" key="1">
    <source>
        <dbReference type="SAM" id="MobiDB-lite"/>
    </source>
</evidence>
<reference evidence="3" key="1">
    <citation type="journal article" date="2014" name="Int. J. Syst. Evol. Microbiol.">
        <title>Complete genome sequence of Corynebacterium casei LMG S-19264T (=DSM 44701T), isolated from a smear-ripened cheese.</title>
        <authorList>
            <consortium name="US DOE Joint Genome Institute (JGI-PGF)"/>
            <person name="Walter F."/>
            <person name="Albersmeier A."/>
            <person name="Kalinowski J."/>
            <person name="Ruckert C."/>
        </authorList>
    </citation>
    <scope>NUCLEOTIDE SEQUENCE</scope>
    <source>
        <strain evidence="3">JCM 14371</strain>
    </source>
</reference>
<organism evidence="3 4">
    <name type="scientific">Deinococcus aquiradiocola</name>
    <dbReference type="NCBI Taxonomy" id="393059"/>
    <lineage>
        <taxon>Bacteria</taxon>
        <taxon>Thermotogati</taxon>
        <taxon>Deinococcota</taxon>
        <taxon>Deinococci</taxon>
        <taxon>Deinococcales</taxon>
        <taxon>Deinococcaceae</taxon>
        <taxon>Deinococcus</taxon>
    </lineage>
</organism>
<dbReference type="Proteomes" id="UP000635726">
    <property type="component" value="Unassembled WGS sequence"/>
</dbReference>
<keyword evidence="2" id="KW-1133">Transmembrane helix</keyword>
<keyword evidence="2" id="KW-0812">Transmembrane</keyword>
<evidence type="ECO:0000313" key="4">
    <source>
        <dbReference type="Proteomes" id="UP000635726"/>
    </source>
</evidence>
<evidence type="ECO:0000313" key="3">
    <source>
        <dbReference type="EMBL" id="GGJ69223.1"/>
    </source>
</evidence>
<name>A0A917PAZ7_9DEIO</name>
<gene>
    <name evidence="3" type="ORF">GCM10008939_12040</name>
</gene>
<dbReference type="RefSeq" id="WP_188961383.1">
    <property type="nucleotide sequence ID" value="NZ_BMOE01000003.1"/>
</dbReference>
<evidence type="ECO:0000256" key="2">
    <source>
        <dbReference type="SAM" id="Phobius"/>
    </source>
</evidence>
<feature type="transmembrane region" description="Helical" evidence="2">
    <location>
        <begin position="28"/>
        <end position="50"/>
    </location>
</feature>
<sequence>MTPSRSTPPVPPRTPPAGASASTVPRGALFVVGTVFVTVMALWFLVLGLVQARG</sequence>
<accession>A0A917PAZ7</accession>
<keyword evidence="4" id="KW-1185">Reference proteome</keyword>
<dbReference type="AlphaFoldDB" id="A0A917PAZ7"/>
<protein>
    <submittedName>
        <fullName evidence="3">Uncharacterized protein</fullName>
    </submittedName>
</protein>
<dbReference type="EMBL" id="BMOE01000003">
    <property type="protein sequence ID" value="GGJ69223.1"/>
    <property type="molecule type" value="Genomic_DNA"/>
</dbReference>
<keyword evidence="2" id="KW-0472">Membrane</keyword>
<proteinExistence type="predicted"/>
<feature type="region of interest" description="Disordered" evidence="1">
    <location>
        <begin position="1"/>
        <end position="22"/>
    </location>
</feature>